<dbReference type="EMBL" id="FOLO01000014">
    <property type="protein sequence ID" value="SFC65254.1"/>
    <property type="molecule type" value="Genomic_DNA"/>
</dbReference>
<evidence type="ECO:0000313" key="1">
    <source>
        <dbReference type="EMBL" id="SFC65254.1"/>
    </source>
</evidence>
<dbReference type="STRING" id="1123010.SAMN02745724_02198"/>
<sequence>MIKFDLTPYQCPQLFVQFKYQLKRVIAKNNQQLTLTGEMTQEDELCHVITFLHLQEVDITDIENYLKLHRFKYQINCYMHNKELLVNLKNH</sequence>
<reference evidence="1 2" key="1">
    <citation type="submission" date="2016-10" db="EMBL/GenBank/DDBJ databases">
        <authorList>
            <person name="de Groot N.N."/>
        </authorList>
    </citation>
    <scope>NUCLEOTIDE SEQUENCE [LARGE SCALE GENOMIC DNA]</scope>
    <source>
        <strain evidence="1 2">DSM 6059</strain>
    </source>
</reference>
<dbReference type="RefSeq" id="WP_091983596.1">
    <property type="nucleotide sequence ID" value="NZ_FOLO01000014.1"/>
</dbReference>
<name>A0A1I1KWS5_9GAMM</name>
<dbReference type="AlphaFoldDB" id="A0A1I1KWS5"/>
<proteinExistence type="predicted"/>
<dbReference type="Proteomes" id="UP000198862">
    <property type="component" value="Unassembled WGS sequence"/>
</dbReference>
<dbReference type="OrthoDB" id="6305596at2"/>
<organism evidence="1 2">
    <name type="scientific">Pseudoalteromonas denitrificans DSM 6059</name>
    <dbReference type="NCBI Taxonomy" id="1123010"/>
    <lineage>
        <taxon>Bacteria</taxon>
        <taxon>Pseudomonadati</taxon>
        <taxon>Pseudomonadota</taxon>
        <taxon>Gammaproteobacteria</taxon>
        <taxon>Alteromonadales</taxon>
        <taxon>Pseudoalteromonadaceae</taxon>
        <taxon>Pseudoalteromonas</taxon>
    </lineage>
</organism>
<evidence type="ECO:0000313" key="2">
    <source>
        <dbReference type="Proteomes" id="UP000198862"/>
    </source>
</evidence>
<accession>A0A1I1KWS5</accession>
<protein>
    <submittedName>
        <fullName evidence="1">Uncharacterized protein</fullName>
    </submittedName>
</protein>
<gene>
    <name evidence="1" type="ORF">SAMN02745724_02198</name>
</gene>
<keyword evidence="2" id="KW-1185">Reference proteome</keyword>